<feature type="domain" description="RNA polymerase sigma factor 70 region 4 type 2" evidence="8">
    <location>
        <begin position="118"/>
        <end position="169"/>
    </location>
</feature>
<comment type="similarity">
    <text evidence="1">Belongs to the sigma-70 factor family. ECF subfamily.</text>
</comment>
<name>A0A9J7BQY2_9BACT</name>
<keyword evidence="10" id="KW-1185">Reference proteome</keyword>
<dbReference type="InterPro" id="IPR036388">
    <property type="entry name" value="WH-like_DNA-bd_sf"/>
</dbReference>
<evidence type="ECO:0000313" key="10">
    <source>
        <dbReference type="Proteomes" id="UP001059380"/>
    </source>
</evidence>
<evidence type="ECO:0000259" key="8">
    <source>
        <dbReference type="Pfam" id="PF08281"/>
    </source>
</evidence>
<feature type="domain" description="RNA polymerase sigma-70 region 2" evidence="7">
    <location>
        <begin position="28"/>
        <end position="89"/>
    </location>
</feature>
<keyword evidence="6" id="KW-0804">Transcription</keyword>
<dbReference type="InterPro" id="IPR039425">
    <property type="entry name" value="RNA_pol_sigma-70-like"/>
</dbReference>
<dbReference type="Gene3D" id="1.10.1740.10">
    <property type="match status" value="1"/>
</dbReference>
<dbReference type="Gene3D" id="1.10.10.10">
    <property type="entry name" value="Winged helix-like DNA-binding domain superfamily/Winged helix DNA-binding domain"/>
    <property type="match status" value="1"/>
</dbReference>
<dbReference type="GO" id="GO:0016987">
    <property type="term" value="F:sigma factor activity"/>
    <property type="evidence" value="ECO:0007669"/>
    <property type="project" value="UniProtKB-KW"/>
</dbReference>
<keyword evidence="4" id="KW-0731">Sigma factor</keyword>
<dbReference type="Pfam" id="PF04542">
    <property type="entry name" value="Sigma70_r2"/>
    <property type="match status" value="1"/>
</dbReference>
<dbReference type="SUPFAM" id="SSF88659">
    <property type="entry name" value="Sigma3 and sigma4 domains of RNA polymerase sigma factors"/>
    <property type="match status" value="1"/>
</dbReference>
<dbReference type="AlphaFoldDB" id="A0A9J7BQY2"/>
<keyword evidence="5" id="KW-0238">DNA-binding</keyword>
<dbReference type="InterPro" id="IPR014284">
    <property type="entry name" value="RNA_pol_sigma-70_dom"/>
</dbReference>
<dbReference type="Proteomes" id="UP001059380">
    <property type="component" value="Chromosome"/>
</dbReference>
<reference evidence="9" key="1">
    <citation type="submission" date="2021-04" db="EMBL/GenBank/DDBJ databases">
        <title>Phylogenetic analysis of Acidobacteriaceae.</title>
        <authorList>
            <person name="Qiu L."/>
            <person name="Zhang Q."/>
        </authorList>
    </citation>
    <scope>NUCLEOTIDE SEQUENCE</scope>
    <source>
        <strain evidence="9">DSM 25168</strain>
    </source>
</reference>
<dbReference type="PANTHER" id="PTHR43133">
    <property type="entry name" value="RNA POLYMERASE ECF-TYPE SIGMA FACTO"/>
    <property type="match status" value="1"/>
</dbReference>
<evidence type="ECO:0000259" key="7">
    <source>
        <dbReference type="Pfam" id="PF04542"/>
    </source>
</evidence>
<dbReference type="PANTHER" id="PTHR43133:SF8">
    <property type="entry name" value="RNA POLYMERASE SIGMA FACTOR HI_1459-RELATED"/>
    <property type="match status" value="1"/>
</dbReference>
<dbReference type="NCBIfam" id="TIGR02937">
    <property type="entry name" value="sigma70-ECF"/>
    <property type="match status" value="1"/>
</dbReference>
<dbReference type="GO" id="GO:0006352">
    <property type="term" value="P:DNA-templated transcription initiation"/>
    <property type="evidence" value="ECO:0007669"/>
    <property type="project" value="InterPro"/>
</dbReference>
<gene>
    <name evidence="9" type="ORF">MOP44_23370</name>
</gene>
<dbReference type="InterPro" id="IPR013325">
    <property type="entry name" value="RNA_pol_sigma_r2"/>
</dbReference>
<keyword evidence="3" id="KW-0805">Transcription regulation</keyword>
<sequence length="305" mass="34658">METSTLTLPDGPLDARYRAFLETLSTIRPALHRYCARMTGSVMDGEDIVQDALFDAYRKLETFDVSRPVSPWLFRIAHNRCVDFLRRRGVRMESESLVAAEPALVEPELPLGNAVKIAVEHLVIHLPPMERACVLLKEVFEYSLQETAELTGSTIAGVKAAIHRGRAKLAQMSEPTFKRREADQELRRLLDLYVKCFNDRDWSGLHELITADARLQVDDRFVGPLANASYFGVYERMKVPWSMAVGEADGELVVICRRWIQESWVPDSLIRVQREGSKISRVIDYLHCPWVFAAAESISIAEQPQ</sequence>
<dbReference type="GO" id="GO:0003677">
    <property type="term" value="F:DNA binding"/>
    <property type="evidence" value="ECO:0007669"/>
    <property type="project" value="UniProtKB-KW"/>
</dbReference>
<dbReference type="InterPro" id="IPR007627">
    <property type="entry name" value="RNA_pol_sigma70_r2"/>
</dbReference>
<accession>A0A9J7BQY2</accession>
<protein>
    <submittedName>
        <fullName evidence="9">Sigma-70 family RNA polymerase sigma factor</fullName>
    </submittedName>
</protein>
<evidence type="ECO:0000256" key="1">
    <source>
        <dbReference type="ARBA" id="ARBA00010641"/>
    </source>
</evidence>
<dbReference type="EMBL" id="CP093313">
    <property type="protein sequence ID" value="UWZ83493.1"/>
    <property type="molecule type" value="Genomic_DNA"/>
</dbReference>
<evidence type="ECO:0000256" key="2">
    <source>
        <dbReference type="ARBA" id="ARBA00011344"/>
    </source>
</evidence>
<dbReference type="KEGG" id="orp:MOP44_23370"/>
<evidence type="ECO:0000256" key="3">
    <source>
        <dbReference type="ARBA" id="ARBA00023015"/>
    </source>
</evidence>
<dbReference type="InterPro" id="IPR013324">
    <property type="entry name" value="RNA_pol_sigma_r3/r4-like"/>
</dbReference>
<organism evidence="9 10">
    <name type="scientific">Occallatibacter riparius</name>
    <dbReference type="NCBI Taxonomy" id="1002689"/>
    <lineage>
        <taxon>Bacteria</taxon>
        <taxon>Pseudomonadati</taxon>
        <taxon>Acidobacteriota</taxon>
        <taxon>Terriglobia</taxon>
        <taxon>Terriglobales</taxon>
        <taxon>Acidobacteriaceae</taxon>
        <taxon>Occallatibacter</taxon>
    </lineage>
</organism>
<comment type="subunit">
    <text evidence="2">Interacts transiently with the RNA polymerase catalytic core formed by RpoA, RpoB, RpoC and RpoZ (2 alpha, 1 beta, 1 beta' and 1 omega subunit) to form the RNA polymerase holoenzyme that can initiate transcription.</text>
</comment>
<dbReference type="RefSeq" id="WP_260792828.1">
    <property type="nucleotide sequence ID" value="NZ_CP093313.1"/>
</dbReference>
<dbReference type="SUPFAM" id="SSF54427">
    <property type="entry name" value="NTF2-like"/>
    <property type="match status" value="1"/>
</dbReference>
<evidence type="ECO:0000313" key="9">
    <source>
        <dbReference type="EMBL" id="UWZ83493.1"/>
    </source>
</evidence>
<proteinExistence type="inferred from homology"/>
<evidence type="ECO:0000256" key="4">
    <source>
        <dbReference type="ARBA" id="ARBA00023082"/>
    </source>
</evidence>
<dbReference type="Pfam" id="PF08281">
    <property type="entry name" value="Sigma70_r4_2"/>
    <property type="match status" value="1"/>
</dbReference>
<evidence type="ECO:0000256" key="5">
    <source>
        <dbReference type="ARBA" id="ARBA00023125"/>
    </source>
</evidence>
<dbReference type="SUPFAM" id="SSF88946">
    <property type="entry name" value="Sigma2 domain of RNA polymerase sigma factors"/>
    <property type="match status" value="1"/>
</dbReference>
<dbReference type="InterPro" id="IPR013249">
    <property type="entry name" value="RNA_pol_sigma70_r4_t2"/>
</dbReference>
<dbReference type="InterPro" id="IPR032710">
    <property type="entry name" value="NTF2-like_dom_sf"/>
</dbReference>
<evidence type="ECO:0000256" key="6">
    <source>
        <dbReference type="ARBA" id="ARBA00023163"/>
    </source>
</evidence>